<sequence>MRDQNHSAARPQTMVECQHLGSRPAGTGSGLACAGLLSVFVCAGLFSIGTSQAVAQNSLLFSEDFEAGLSVRWEEQGFPSIARHNVFSLASEPDGNHYLKVESDRSSSAKGVHLTFAPRQCPHVSWRWRISNTIAAGDLMRKEGDDAAAKLYVVFRGPSFWNPLDKRILVYLWDHRAPVGAIYPNAWLPSKERMVIVESGTAKVGQWVTEQVHLANDFMRAFPGKEPGEVEAVAFLADTDNTRSRVIAGFDDLAIRCAEPETNRVRP</sequence>
<keyword evidence="2" id="KW-1185">Reference proteome</keyword>
<evidence type="ECO:0000313" key="1">
    <source>
        <dbReference type="EMBL" id="CAE6796784.1"/>
    </source>
</evidence>
<dbReference type="Proteomes" id="UP000675880">
    <property type="component" value="Unassembled WGS sequence"/>
</dbReference>
<dbReference type="InterPro" id="IPR021409">
    <property type="entry name" value="DUF3047"/>
</dbReference>
<reference evidence="1 2" key="1">
    <citation type="submission" date="2021-02" db="EMBL/GenBank/DDBJ databases">
        <authorList>
            <person name="Han P."/>
        </authorList>
    </citation>
    <scope>NUCLEOTIDE SEQUENCE [LARGE SCALE GENOMIC DNA]</scope>
    <source>
        <strain evidence="1">Candidatus Nitrospira sp. ZN2</strain>
    </source>
</reference>
<name>A0ABN7MG10_9BACT</name>
<evidence type="ECO:0008006" key="3">
    <source>
        <dbReference type="Google" id="ProtNLM"/>
    </source>
</evidence>
<dbReference type="Pfam" id="PF11249">
    <property type="entry name" value="DUF3047"/>
    <property type="match status" value="1"/>
</dbReference>
<proteinExistence type="predicted"/>
<organism evidence="1 2">
    <name type="scientific">Nitrospira defluvii</name>
    <dbReference type="NCBI Taxonomy" id="330214"/>
    <lineage>
        <taxon>Bacteria</taxon>
        <taxon>Pseudomonadati</taxon>
        <taxon>Nitrospirota</taxon>
        <taxon>Nitrospiria</taxon>
        <taxon>Nitrospirales</taxon>
        <taxon>Nitrospiraceae</taxon>
        <taxon>Nitrospira</taxon>
    </lineage>
</organism>
<dbReference type="EMBL" id="CAJNBJ010000020">
    <property type="protein sequence ID" value="CAE6796784.1"/>
    <property type="molecule type" value="Genomic_DNA"/>
</dbReference>
<protein>
    <recommendedName>
        <fullName evidence="3">DUF3047 domain-containing protein</fullName>
    </recommendedName>
</protein>
<accession>A0ABN7MG10</accession>
<evidence type="ECO:0000313" key="2">
    <source>
        <dbReference type="Proteomes" id="UP000675880"/>
    </source>
</evidence>
<comment type="caution">
    <text evidence="1">The sequence shown here is derived from an EMBL/GenBank/DDBJ whole genome shotgun (WGS) entry which is preliminary data.</text>
</comment>
<gene>
    <name evidence="1" type="ORF">NSPZN2_70131</name>
</gene>
<dbReference type="RefSeq" id="WP_213044077.1">
    <property type="nucleotide sequence ID" value="NZ_CAJNBJ010000020.1"/>
</dbReference>